<proteinExistence type="predicted"/>
<protein>
    <submittedName>
        <fullName evidence="1">Uncharacterized protein</fullName>
    </submittedName>
</protein>
<comment type="caution">
    <text evidence="1">The sequence shown here is derived from an EMBL/GenBank/DDBJ whole genome shotgun (WGS) entry which is preliminary data.</text>
</comment>
<sequence>MMKCIQYGHEIVALANLLPVDDLIFWRHCIRLPTTPACGKSIFVQGKDLAFMEPHLLKLKELNIGNSVAPVGVLHPKEGKSRLNSLEEEQAKGFSMYQSISSWAPLDHFAQGCSSGLDPPTMNLRKEGAVAELNQGTDQQ</sequence>
<dbReference type="Proteomes" id="UP000712600">
    <property type="component" value="Unassembled WGS sequence"/>
</dbReference>
<name>A0A8S9S979_BRACR</name>
<gene>
    <name evidence="1" type="ORF">F2Q69_00028505</name>
</gene>
<reference evidence="1" key="1">
    <citation type="submission" date="2019-12" db="EMBL/GenBank/DDBJ databases">
        <title>Genome sequencing and annotation of Brassica cretica.</title>
        <authorList>
            <person name="Studholme D.J."/>
            <person name="Sarris P."/>
        </authorList>
    </citation>
    <scope>NUCLEOTIDE SEQUENCE</scope>
    <source>
        <strain evidence="1">PFS-109/04</strain>
        <tissue evidence="1">Leaf</tissue>
    </source>
</reference>
<accession>A0A8S9S979</accession>
<organism evidence="1 2">
    <name type="scientific">Brassica cretica</name>
    <name type="common">Mustard</name>
    <dbReference type="NCBI Taxonomy" id="69181"/>
    <lineage>
        <taxon>Eukaryota</taxon>
        <taxon>Viridiplantae</taxon>
        <taxon>Streptophyta</taxon>
        <taxon>Embryophyta</taxon>
        <taxon>Tracheophyta</taxon>
        <taxon>Spermatophyta</taxon>
        <taxon>Magnoliopsida</taxon>
        <taxon>eudicotyledons</taxon>
        <taxon>Gunneridae</taxon>
        <taxon>Pentapetalae</taxon>
        <taxon>rosids</taxon>
        <taxon>malvids</taxon>
        <taxon>Brassicales</taxon>
        <taxon>Brassicaceae</taxon>
        <taxon>Brassiceae</taxon>
        <taxon>Brassica</taxon>
    </lineage>
</organism>
<dbReference type="AlphaFoldDB" id="A0A8S9S979"/>
<evidence type="ECO:0000313" key="1">
    <source>
        <dbReference type="EMBL" id="KAF3589186.1"/>
    </source>
</evidence>
<evidence type="ECO:0000313" key="2">
    <source>
        <dbReference type="Proteomes" id="UP000712600"/>
    </source>
</evidence>
<dbReference type="EMBL" id="QGKX02000088">
    <property type="protein sequence ID" value="KAF3589186.1"/>
    <property type="molecule type" value="Genomic_DNA"/>
</dbReference>